<dbReference type="SUPFAM" id="SSF53474">
    <property type="entry name" value="alpha/beta-Hydrolases"/>
    <property type="match status" value="1"/>
</dbReference>
<dbReference type="Proteomes" id="UP000887222">
    <property type="component" value="Unassembled WGS sequence"/>
</dbReference>
<keyword evidence="2" id="KW-1185">Reference proteome</keyword>
<organism evidence="1 2">
    <name type="scientific">Noviherbaspirillum aridicola</name>
    <dbReference type="NCBI Taxonomy" id="2849687"/>
    <lineage>
        <taxon>Bacteria</taxon>
        <taxon>Pseudomonadati</taxon>
        <taxon>Pseudomonadota</taxon>
        <taxon>Betaproteobacteria</taxon>
        <taxon>Burkholderiales</taxon>
        <taxon>Oxalobacteraceae</taxon>
        <taxon>Noviherbaspirillum</taxon>
    </lineage>
</organism>
<comment type="caution">
    <text evidence="1">The sequence shown here is derived from an EMBL/GenBank/DDBJ whole genome shotgun (WGS) entry which is preliminary data.</text>
</comment>
<reference evidence="1 2" key="1">
    <citation type="journal article" date="2022" name="Int. J. Syst. Evol. Microbiol.">
        <title>Noviherbaspirillum aridicola sp. nov., isolated from an arid soil in Pakistan.</title>
        <authorList>
            <person name="Khan I.U."/>
            <person name="Saqib M."/>
            <person name="Amin A."/>
            <person name="Hussain F."/>
            <person name="Li L."/>
            <person name="Liu Y.H."/>
            <person name="Fang B.Z."/>
            <person name="Ahmed I."/>
            <person name="Li W.J."/>
        </authorList>
    </citation>
    <scope>NUCLEOTIDE SEQUENCE [LARGE SCALE GENOMIC DNA]</scope>
    <source>
        <strain evidence="1 2">NCCP-691</strain>
    </source>
</reference>
<keyword evidence="1" id="KW-0378">Hydrolase</keyword>
<proteinExistence type="predicted"/>
<protein>
    <submittedName>
        <fullName evidence="1">Hydrolase</fullName>
    </submittedName>
</protein>
<dbReference type="EMBL" id="BPMK01000020">
    <property type="protein sequence ID" value="GIZ53746.1"/>
    <property type="molecule type" value="Genomic_DNA"/>
</dbReference>
<dbReference type="GO" id="GO:0016787">
    <property type="term" value="F:hydrolase activity"/>
    <property type="evidence" value="ECO:0007669"/>
    <property type="project" value="UniProtKB-KW"/>
</dbReference>
<accession>A0ABQ4Q960</accession>
<dbReference type="InterPro" id="IPR029058">
    <property type="entry name" value="AB_hydrolase_fold"/>
</dbReference>
<evidence type="ECO:0000313" key="1">
    <source>
        <dbReference type="EMBL" id="GIZ53746.1"/>
    </source>
</evidence>
<gene>
    <name evidence="1" type="ORF">NCCP691_37600</name>
</gene>
<evidence type="ECO:0000313" key="2">
    <source>
        <dbReference type="Proteomes" id="UP000887222"/>
    </source>
</evidence>
<sequence length="219" mass="23026">MALSIRTERIRIPLEYMEIEGVLSLPEDALGVVMFADTGVGARVKPGNDYLGAALRGVRLGTLWLDLLRPEEAQAKAPRPPAALLHARLAAACGWLGRHPATESLPVALFGAGEAGAAALELASGRPACICAVVTRGASVDMVETGTLAKIAVPTLLIVGSLDDALLAASRGAYAALRCKKRLEIVPGATRDFEEPGSPEVVARLARAWFLQHARFAMA</sequence>
<name>A0ABQ4Q960_9BURK</name>
<dbReference type="Gene3D" id="3.40.50.1820">
    <property type="entry name" value="alpha/beta hydrolase"/>
    <property type="match status" value="1"/>
</dbReference>